<dbReference type="AlphaFoldDB" id="A0A9X3IJ27"/>
<reference evidence="2" key="1">
    <citation type="submission" date="2022-11" db="EMBL/GenBank/DDBJ databases">
        <title>Biodiversity and phylogenetic relationships of bacteria.</title>
        <authorList>
            <person name="Machado R.A.R."/>
            <person name="Bhat A."/>
            <person name="Loulou A."/>
            <person name="Kallel S."/>
        </authorList>
    </citation>
    <scope>NUCLEOTIDE SEQUENCE</scope>
    <source>
        <strain evidence="2">A-IN1</strain>
    </source>
</reference>
<proteinExistence type="predicted"/>
<evidence type="ECO:0000313" key="3">
    <source>
        <dbReference type="Proteomes" id="UP001146019"/>
    </source>
</evidence>
<keyword evidence="1" id="KW-1133">Transmembrane helix</keyword>
<evidence type="ECO:0000313" key="2">
    <source>
        <dbReference type="EMBL" id="MCX5469540.1"/>
    </source>
</evidence>
<sequence length="123" mass="14022">MLDFWYSSRCTHEIKLISSILTCAIIYSCASIEKLSPIFTVACLLLGVLIHILFQLRLKLSVAHPNRQDFKIIFSIIPIFGLLLILFLLPPSHKLWTSIQAVGFTALGLFIVSIYQNRAKRFK</sequence>
<dbReference type="Proteomes" id="UP001146019">
    <property type="component" value="Unassembled WGS sequence"/>
</dbReference>
<feature type="transmembrane region" description="Helical" evidence="1">
    <location>
        <begin position="38"/>
        <end position="58"/>
    </location>
</feature>
<name>A0A9X3IJ27_9GAMM</name>
<keyword evidence="1" id="KW-0472">Membrane</keyword>
<dbReference type="RefSeq" id="WP_266131513.1">
    <property type="nucleotide sequence ID" value="NZ_JAPKMY010000011.1"/>
</dbReference>
<dbReference type="EMBL" id="JAPKMY010000011">
    <property type="protein sequence ID" value="MCX5469540.1"/>
    <property type="molecule type" value="Genomic_DNA"/>
</dbReference>
<accession>A0A9X3IJ27</accession>
<feature type="transmembrane region" description="Helical" evidence="1">
    <location>
        <begin position="95"/>
        <end position="115"/>
    </location>
</feature>
<protein>
    <submittedName>
        <fullName evidence="2">Uncharacterized protein</fullName>
    </submittedName>
</protein>
<comment type="caution">
    <text evidence="2">The sequence shown here is derived from an EMBL/GenBank/DDBJ whole genome shotgun (WGS) entry which is preliminary data.</text>
</comment>
<dbReference type="Gene3D" id="1.20.1740.10">
    <property type="entry name" value="Amino acid/polyamine transporter I"/>
    <property type="match status" value="1"/>
</dbReference>
<keyword evidence="3" id="KW-1185">Reference proteome</keyword>
<gene>
    <name evidence="2" type="ORF">OSH00_17620</name>
</gene>
<feature type="transmembrane region" description="Helical" evidence="1">
    <location>
        <begin position="70"/>
        <end position="89"/>
    </location>
</feature>
<organism evidence="2 3">
    <name type="scientific">Acinetobacter nematophilus</name>
    <dbReference type="NCBI Taxonomy" id="2994642"/>
    <lineage>
        <taxon>Bacteria</taxon>
        <taxon>Pseudomonadati</taxon>
        <taxon>Pseudomonadota</taxon>
        <taxon>Gammaproteobacteria</taxon>
        <taxon>Moraxellales</taxon>
        <taxon>Moraxellaceae</taxon>
        <taxon>Acinetobacter</taxon>
    </lineage>
</organism>
<keyword evidence="1" id="KW-0812">Transmembrane</keyword>
<evidence type="ECO:0000256" key="1">
    <source>
        <dbReference type="SAM" id="Phobius"/>
    </source>
</evidence>